<organism evidence="1 2">
    <name type="scientific">Streptomyces citrinus</name>
    <dbReference type="NCBI Taxonomy" id="3118173"/>
    <lineage>
        <taxon>Bacteria</taxon>
        <taxon>Bacillati</taxon>
        <taxon>Actinomycetota</taxon>
        <taxon>Actinomycetes</taxon>
        <taxon>Kitasatosporales</taxon>
        <taxon>Streptomycetaceae</taxon>
        <taxon>Streptomyces</taxon>
    </lineage>
</organism>
<reference evidence="1" key="1">
    <citation type="journal article" date="2025" name="Int. J. Syst. Evol. Microbiol.">
        <title>Streptomyces citrinus sp. nov., with yellow diffusible pigment.</title>
        <authorList>
            <person name="He Y."/>
            <person name="Yang E."/>
            <person name="Xu J."/>
            <person name="Sun Y."/>
            <person name="Sun L."/>
        </authorList>
    </citation>
    <scope>NUCLEOTIDE SEQUENCE</scope>
    <source>
        <strain evidence="1">Q6</strain>
    </source>
</reference>
<gene>
    <name evidence="1" type="ORF">V2W30_38530</name>
</gene>
<evidence type="ECO:0000313" key="2">
    <source>
        <dbReference type="Proteomes" id="UP001432251"/>
    </source>
</evidence>
<keyword evidence="1" id="KW-0808">Transferase</keyword>
<protein>
    <submittedName>
        <fullName evidence="1">Class I SAM-dependent methyltransferase</fullName>
        <ecNumber evidence="1">2.1.-.-</ecNumber>
    </submittedName>
</protein>
<sequence length="235" mass="26114">MSDLDSQTPYWDAAAATKTFTHPLHLPWLTSIGKHAAILDYGCGYGRTLRELTHHGFDHLSGVDTSSAMIERARRAGLGARLTVLETPPASPFPDAAFDAAVLFAVLTCVPDEGAQHRLIAELHRVLKPGGVLYVSDFLLQDDERNRDRYDRSASRQDQYGVFETEEGAVFRHHPRSWFPSLLREFETVDTRDITVSTMSGHASQGIQILARKPVSESVSEPISESDGQERPDRT</sequence>
<dbReference type="EMBL" id="CP146022">
    <property type="protein sequence ID" value="WWQ68656.1"/>
    <property type="molecule type" value="Genomic_DNA"/>
</dbReference>
<name>A0ACD5AN67_9ACTN</name>
<dbReference type="Proteomes" id="UP001432251">
    <property type="component" value="Chromosome"/>
</dbReference>
<keyword evidence="2" id="KW-1185">Reference proteome</keyword>
<keyword evidence="1" id="KW-0489">Methyltransferase</keyword>
<evidence type="ECO:0000313" key="1">
    <source>
        <dbReference type="EMBL" id="WWQ68656.1"/>
    </source>
</evidence>
<dbReference type="EC" id="2.1.-.-" evidence="1"/>
<accession>A0ACD5AN67</accession>
<proteinExistence type="predicted"/>